<evidence type="ECO:0000256" key="4">
    <source>
        <dbReference type="ARBA" id="ARBA00022771"/>
    </source>
</evidence>
<dbReference type="Pfam" id="PF00107">
    <property type="entry name" value="ADH_zinc_N"/>
    <property type="match status" value="1"/>
</dbReference>
<evidence type="ECO:0000256" key="13">
    <source>
        <dbReference type="ARBA" id="ARBA00038963"/>
    </source>
</evidence>
<feature type="domain" description="B box-type" evidence="18">
    <location>
        <begin position="420"/>
        <end position="461"/>
    </location>
</feature>
<dbReference type="SUPFAM" id="SSF50129">
    <property type="entry name" value="GroES-like"/>
    <property type="match status" value="1"/>
</dbReference>
<dbReference type="Gene3D" id="3.90.180.10">
    <property type="entry name" value="Medium-chain alcohol dehydrogenases, catalytic domain"/>
    <property type="match status" value="1"/>
</dbReference>
<dbReference type="Pfam" id="PF00643">
    <property type="entry name" value="zf-B_box"/>
    <property type="match status" value="1"/>
</dbReference>
<dbReference type="FunFam" id="3.40.50.720:FF:000112">
    <property type="entry name" value="Enoyl-[acyl-carrier-protein] reductase 1, mitochondrial"/>
    <property type="match status" value="1"/>
</dbReference>
<evidence type="ECO:0000256" key="8">
    <source>
        <dbReference type="ARBA" id="ARBA00022946"/>
    </source>
</evidence>
<dbReference type="SUPFAM" id="SSF51735">
    <property type="entry name" value="NAD(P)-binding Rossmann-fold domains"/>
    <property type="match status" value="1"/>
</dbReference>
<evidence type="ECO:0000256" key="14">
    <source>
        <dbReference type="ARBA" id="ARBA00041058"/>
    </source>
</evidence>
<evidence type="ECO:0000256" key="17">
    <source>
        <dbReference type="SAM" id="Coils"/>
    </source>
</evidence>
<comment type="similarity">
    <text evidence="2">Belongs to the zinc-containing alcohol dehydrogenase family. Quinone oxidoreductase subfamily.</text>
</comment>
<keyword evidence="9" id="KW-0560">Oxidoreductase</keyword>
<dbReference type="SUPFAM" id="SSF57850">
    <property type="entry name" value="RING/U-box"/>
    <property type="match status" value="1"/>
</dbReference>
<dbReference type="InterPro" id="IPR013149">
    <property type="entry name" value="ADH-like_C"/>
</dbReference>
<evidence type="ECO:0000259" key="19">
    <source>
        <dbReference type="PROSITE" id="PS50188"/>
    </source>
</evidence>
<dbReference type="InterPro" id="IPR051034">
    <property type="entry name" value="Mito_Enoyl-ACP_Reductase"/>
</dbReference>
<dbReference type="FunFam" id="3.90.180.10:FF:000010">
    <property type="entry name" value="Enoyl-[acyl-carrier-protein] reductase, mitochondrial"/>
    <property type="match status" value="1"/>
</dbReference>
<dbReference type="Gene3D" id="3.30.160.60">
    <property type="entry name" value="Classic Zinc Finger"/>
    <property type="match status" value="1"/>
</dbReference>
<dbReference type="GO" id="GO:0005739">
    <property type="term" value="C:mitochondrion"/>
    <property type="evidence" value="ECO:0007669"/>
    <property type="project" value="UniProtKB-SubCell"/>
</dbReference>
<protein>
    <recommendedName>
        <fullName evidence="14">Enoyl-[acyl-carrier-protein] reductase, mitochondrial</fullName>
        <ecNumber evidence="13">1.3.1.104</ecNumber>
    </recommendedName>
    <alternativeName>
        <fullName evidence="15">2-enoyl thioester reductase</fullName>
    </alternativeName>
</protein>
<dbReference type="SMART" id="SM00449">
    <property type="entry name" value="SPRY"/>
    <property type="match status" value="1"/>
</dbReference>
<dbReference type="InterPro" id="IPR013320">
    <property type="entry name" value="ConA-like_dom_sf"/>
</dbReference>
<evidence type="ECO:0000259" key="18">
    <source>
        <dbReference type="PROSITE" id="PS50119"/>
    </source>
</evidence>
<evidence type="ECO:0000256" key="7">
    <source>
        <dbReference type="ARBA" id="ARBA00022857"/>
    </source>
</evidence>
<dbReference type="InterPro" id="IPR003877">
    <property type="entry name" value="SPRY_dom"/>
</dbReference>
<feature type="domain" description="B30.2/SPRY" evidence="19">
    <location>
        <begin position="608"/>
        <end position="802"/>
    </location>
</feature>
<dbReference type="InterPro" id="IPR013154">
    <property type="entry name" value="ADH-like_N"/>
</dbReference>
<dbReference type="SMART" id="SM00589">
    <property type="entry name" value="PRY"/>
    <property type="match status" value="1"/>
</dbReference>
<dbReference type="InterPro" id="IPR011032">
    <property type="entry name" value="GroES-like_sf"/>
</dbReference>
<evidence type="ECO:0000256" key="5">
    <source>
        <dbReference type="ARBA" id="ARBA00022832"/>
    </source>
</evidence>
<dbReference type="SUPFAM" id="SSF57845">
    <property type="entry name" value="B-box zinc-binding domain"/>
    <property type="match status" value="1"/>
</dbReference>
<dbReference type="InterPro" id="IPR000315">
    <property type="entry name" value="Znf_B-box"/>
</dbReference>
<evidence type="ECO:0000256" key="15">
    <source>
        <dbReference type="ARBA" id="ARBA00042123"/>
    </source>
</evidence>
<dbReference type="Pfam" id="PF08240">
    <property type="entry name" value="ADH_N"/>
    <property type="match status" value="1"/>
</dbReference>
<keyword evidence="8" id="KW-0809">Transit peptide</keyword>
<evidence type="ECO:0000256" key="2">
    <source>
        <dbReference type="ARBA" id="ARBA00010371"/>
    </source>
</evidence>
<reference evidence="20" key="2">
    <citation type="submission" date="2025-09" db="UniProtKB">
        <authorList>
            <consortium name="Ensembl"/>
        </authorList>
    </citation>
    <scope>IDENTIFICATION</scope>
</reference>
<dbReference type="PANTHER" id="PTHR43981:SF9">
    <property type="entry name" value="ENOYL-[ACYL-CARRIER-PROTEIN] REDUCTASE, MITOCHONDRIAL"/>
    <property type="match status" value="1"/>
</dbReference>
<keyword evidence="11" id="KW-0496">Mitochondrion</keyword>
<dbReference type="PROSITE" id="PS50119">
    <property type="entry name" value="ZF_BBOX"/>
    <property type="match status" value="1"/>
</dbReference>
<keyword evidence="4 16" id="KW-0863">Zinc-finger</keyword>
<dbReference type="Ensembl" id="ENSSRHT00000084847.1">
    <property type="protein sequence ID" value="ENSSRHP00000082616.1"/>
    <property type="gene ID" value="ENSSRHG00000040881.1"/>
</dbReference>
<dbReference type="CDD" id="cd08290">
    <property type="entry name" value="ETR"/>
    <property type="match status" value="1"/>
</dbReference>
<dbReference type="InterPro" id="IPR001870">
    <property type="entry name" value="B30.2/SPRY"/>
</dbReference>
<evidence type="ECO:0000256" key="1">
    <source>
        <dbReference type="ARBA" id="ARBA00004173"/>
    </source>
</evidence>
<keyword evidence="4 16" id="KW-0479">Metal-binding</keyword>
<keyword evidence="3" id="KW-0444">Lipid biosynthesis</keyword>
<evidence type="ECO:0000256" key="6">
    <source>
        <dbReference type="ARBA" id="ARBA00022833"/>
    </source>
</evidence>
<keyword evidence="17" id="KW-0175">Coiled coil</keyword>
<dbReference type="InterPro" id="IPR003879">
    <property type="entry name" value="Butyrophylin_SPRY"/>
</dbReference>
<organism evidence="20 21">
    <name type="scientific">Sinocyclocheilus rhinocerous</name>
    <dbReference type="NCBI Taxonomy" id="307959"/>
    <lineage>
        <taxon>Eukaryota</taxon>
        <taxon>Metazoa</taxon>
        <taxon>Chordata</taxon>
        <taxon>Craniata</taxon>
        <taxon>Vertebrata</taxon>
        <taxon>Euteleostomi</taxon>
        <taxon>Actinopterygii</taxon>
        <taxon>Neopterygii</taxon>
        <taxon>Teleostei</taxon>
        <taxon>Ostariophysi</taxon>
        <taxon>Cypriniformes</taxon>
        <taxon>Cyprinidae</taxon>
        <taxon>Cyprininae</taxon>
        <taxon>Sinocyclocheilus</taxon>
    </lineage>
</organism>
<proteinExistence type="inferred from homology"/>
<comment type="subcellular location">
    <subcellularLocation>
        <location evidence="1">Mitochondrion</location>
    </subcellularLocation>
</comment>
<dbReference type="PANTHER" id="PTHR43981">
    <property type="entry name" value="ENOYL-[ACYL-CARRIER-PROTEIN] REDUCTASE, MITOCHONDRIAL"/>
    <property type="match status" value="1"/>
</dbReference>
<dbReference type="PROSITE" id="PS50188">
    <property type="entry name" value="B302_SPRY"/>
    <property type="match status" value="1"/>
</dbReference>
<dbReference type="Gene3D" id="2.60.120.920">
    <property type="match status" value="1"/>
</dbReference>
<dbReference type="Gene3D" id="3.40.50.720">
    <property type="entry name" value="NAD(P)-binding Rossmann-like Domain"/>
    <property type="match status" value="1"/>
</dbReference>
<name>A0A673LTD3_9TELE</name>
<gene>
    <name evidence="20" type="primary">LOC107744600</name>
</gene>
<evidence type="ECO:0000313" key="20">
    <source>
        <dbReference type="Ensembl" id="ENSSRHP00000082616.1"/>
    </source>
</evidence>
<dbReference type="SMART" id="SM00336">
    <property type="entry name" value="BBOX"/>
    <property type="match status" value="1"/>
</dbReference>
<feature type="coiled-coil region" evidence="17">
    <location>
        <begin position="469"/>
        <end position="496"/>
    </location>
</feature>
<dbReference type="PRINTS" id="PR01407">
    <property type="entry name" value="BUTYPHLNCDUF"/>
</dbReference>
<evidence type="ECO:0000256" key="10">
    <source>
        <dbReference type="ARBA" id="ARBA00023098"/>
    </source>
</evidence>
<evidence type="ECO:0000256" key="12">
    <source>
        <dbReference type="ARBA" id="ARBA00023160"/>
    </source>
</evidence>
<evidence type="ECO:0000256" key="9">
    <source>
        <dbReference type="ARBA" id="ARBA00023002"/>
    </source>
</evidence>
<evidence type="ECO:0000256" key="16">
    <source>
        <dbReference type="PROSITE-ProRule" id="PRU00024"/>
    </source>
</evidence>
<dbReference type="InterPro" id="IPR043136">
    <property type="entry name" value="B30.2/SPRY_sf"/>
</dbReference>
<dbReference type="GO" id="GO:0141148">
    <property type="term" value="F:enoyl-[acyl-carrier-protein] reductase (NADPH) activity"/>
    <property type="evidence" value="ECO:0007669"/>
    <property type="project" value="UniProtKB-EC"/>
</dbReference>
<evidence type="ECO:0000256" key="3">
    <source>
        <dbReference type="ARBA" id="ARBA00022516"/>
    </source>
</evidence>
<keyword evidence="21" id="KW-1185">Reference proteome</keyword>
<dbReference type="CDD" id="cd12893">
    <property type="entry name" value="SPRY_PRY_TRIM35"/>
    <property type="match status" value="1"/>
</dbReference>
<keyword evidence="7" id="KW-0521">NADP</keyword>
<keyword evidence="12" id="KW-0275">Fatty acid biosynthesis</keyword>
<dbReference type="AlphaFoldDB" id="A0A673LTD3"/>
<dbReference type="SUPFAM" id="SSF49899">
    <property type="entry name" value="Concanavalin A-like lectins/glucanases"/>
    <property type="match status" value="1"/>
</dbReference>
<keyword evidence="10" id="KW-0443">Lipid metabolism</keyword>
<dbReference type="SMART" id="SM00829">
    <property type="entry name" value="PKS_ER"/>
    <property type="match status" value="1"/>
</dbReference>
<keyword evidence="6" id="KW-0862">Zinc</keyword>
<dbReference type="GO" id="GO:0006633">
    <property type="term" value="P:fatty acid biosynthetic process"/>
    <property type="evidence" value="ECO:0007669"/>
    <property type="project" value="UniProtKB-KW"/>
</dbReference>
<dbReference type="Pfam" id="PF13765">
    <property type="entry name" value="PRY"/>
    <property type="match status" value="1"/>
</dbReference>
<sequence length="806" mass="90599">MKLSRVTSLLIRGRRVYRTAGFVCGERIRDAAVLLKNNYSVSAVRDRTALLYRNHGEPSQVVQLESLVLPQMGPERVLVKMLAAPINPSDLNMIQGTYAILPELPAVGGNEGVGQVMEVGDKVKTLKVGDWVIPRDAGIGTWRTAAVLKADDLVTLPKDIPVLSAATLGVNPCTAFRMLTDFEELKPGDTVIQNAANSGVGQAVIQIAAAKGIQTINVVRDRPDLQQLSDRLTALGATHVITEETLRRPEMKELFKSCPRPKLALNGVGGKSATELLRHLQSGGSMVTYGGMAKQPVTVPVSALIFKDVKIRGFWVTQWKRDNKHDEDALRNMLDELCILIRAGKLSAPACTEVCLQDFRKALENTMKPHSVCRACLEQFWSSRGFQECPVCRKRFTGCQTPANLALRNVCESFLQKRGSSEVFCDVHGEKLKLFCLDDNHPVCLVCRDSEKHLHHTFRPVDEVAPLLKEELKTSLKDLQEKLKSFKEIKQTFDDASHHIKAQTQQTMRCLQEEFERLHQFLRDEEMIRISALIEDENQKSQMMKEKTEQIDREIESLSNNIGTLKNDLDAADMPFLQNFKFSKERAQITLKDPVMPAGALMNVGKYLGNLKFEVWKKMMQIVQLTPVTLDPNTAHPLLFLTDDLTHVKSSADGQQYPDNPERFDYYHCVLGSEGLNSGTHFWDVEVQNNTCWSVGVTTASNQRKGGIFFETGVWRVRYMAGQYTSQSPFKPRMHLNVDLNKRLKVIRVQLDWDGGKISFSDPLTNTHLCTFTSTFKEAIYPFLYSSCTDFPLTVLPVKLSINVKM</sequence>
<dbReference type="Pfam" id="PF00622">
    <property type="entry name" value="SPRY"/>
    <property type="match status" value="1"/>
</dbReference>
<accession>A0A673LTD3</accession>
<dbReference type="EC" id="1.3.1.104" evidence="13"/>
<keyword evidence="5" id="KW-0276">Fatty acid metabolism</keyword>
<evidence type="ECO:0000256" key="11">
    <source>
        <dbReference type="ARBA" id="ARBA00023128"/>
    </source>
</evidence>
<dbReference type="InterPro" id="IPR036291">
    <property type="entry name" value="NAD(P)-bd_dom_sf"/>
</dbReference>
<dbReference type="InterPro" id="IPR006574">
    <property type="entry name" value="PRY"/>
</dbReference>
<dbReference type="Proteomes" id="UP000472270">
    <property type="component" value="Unassembled WGS sequence"/>
</dbReference>
<feature type="coiled-coil region" evidence="17">
    <location>
        <begin position="534"/>
        <end position="568"/>
    </location>
</feature>
<evidence type="ECO:0000313" key="21">
    <source>
        <dbReference type="Proteomes" id="UP000472270"/>
    </source>
</evidence>
<dbReference type="GO" id="GO:0008270">
    <property type="term" value="F:zinc ion binding"/>
    <property type="evidence" value="ECO:0007669"/>
    <property type="project" value="UniProtKB-KW"/>
</dbReference>
<dbReference type="InterPro" id="IPR020843">
    <property type="entry name" value="ER"/>
</dbReference>
<reference evidence="20" key="1">
    <citation type="submission" date="2025-08" db="UniProtKB">
        <authorList>
            <consortium name="Ensembl"/>
        </authorList>
    </citation>
    <scope>IDENTIFICATION</scope>
</reference>